<organism evidence="2 3">
    <name type="scientific">Tropicibacter naphthalenivorans</name>
    <dbReference type="NCBI Taxonomy" id="441103"/>
    <lineage>
        <taxon>Bacteria</taxon>
        <taxon>Pseudomonadati</taxon>
        <taxon>Pseudomonadota</taxon>
        <taxon>Alphaproteobacteria</taxon>
        <taxon>Rhodobacterales</taxon>
        <taxon>Roseobacteraceae</taxon>
        <taxon>Tropicibacter</taxon>
    </lineage>
</organism>
<dbReference type="InterPro" id="IPR000428">
    <property type="entry name" value="Cu-bd"/>
</dbReference>
<reference evidence="2 3" key="1">
    <citation type="submission" date="2015-09" db="EMBL/GenBank/DDBJ databases">
        <authorList>
            <consortium name="Swine Surveillance"/>
        </authorList>
    </citation>
    <scope>NUCLEOTIDE SEQUENCE [LARGE SCALE GENOMIC DNA]</scope>
    <source>
        <strain evidence="2 3">CECT 7648</strain>
    </source>
</reference>
<name>A0A0P1GJ45_9RHOB</name>
<dbReference type="SUPFAM" id="SSF55008">
    <property type="entry name" value="HMA, heavy metal-associated domain"/>
    <property type="match status" value="1"/>
</dbReference>
<dbReference type="AlphaFoldDB" id="A0A0P1GJ45"/>
<dbReference type="Proteomes" id="UP000054935">
    <property type="component" value="Unassembled WGS sequence"/>
</dbReference>
<evidence type="ECO:0000313" key="3">
    <source>
        <dbReference type="Proteomes" id="UP000054935"/>
    </source>
</evidence>
<keyword evidence="3" id="KW-1185">Reference proteome</keyword>
<sequence length="66" mass="6895">MNMDFKVPDMSCGHCTSAIEKSVKSADPAAQIACDLDTRTVRIDSALSADQLSAAIKDAGYESTAA</sequence>
<evidence type="ECO:0000259" key="1">
    <source>
        <dbReference type="PROSITE" id="PS50846"/>
    </source>
</evidence>
<dbReference type="STRING" id="441103.TRN7648_03691"/>
<dbReference type="PROSITE" id="PS50846">
    <property type="entry name" value="HMA_2"/>
    <property type="match status" value="1"/>
</dbReference>
<dbReference type="GO" id="GO:0006825">
    <property type="term" value="P:copper ion transport"/>
    <property type="evidence" value="ECO:0007669"/>
    <property type="project" value="InterPro"/>
</dbReference>
<evidence type="ECO:0000313" key="2">
    <source>
        <dbReference type="EMBL" id="CUH81887.1"/>
    </source>
</evidence>
<gene>
    <name evidence="2" type="primary">copZ</name>
    <name evidence="2" type="ORF">TRN7648_03691</name>
</gene>
<proteinExistence type="predicted"/>
<dbReference type="Pfam" id="PF00403">
    <property type="entry name" value="HMA"/>
    <property type="match status" value="1"/>
</dbReference>
<dbReference type="EMBL" id="CYSE01000009">
    <property type="protein sequence ID" value="CUH81887.1"/>
    <property type="molecule type" value="Genomic_DNA"/>
</dbReference>
<dbReference type="Gene3D" id="3.30.70.100">
    <property type="match status" value="1"/>
</dbReference>
<dbReference type="PRINTS" id="PR00944">
    <property type="entry name" value="CUEXPORT"/>
</dbReference>
<protein>
    <submittedName>
        <fullName evidence="2">Copper chaperone CopZ</fullName>
    </submittedName>
</protein>
<dbReference type="GO" id="GO:0005507">
    <property type="term" value="F:copper ion binding"/>
    <property type="evidence" value="ECO:0007669"/>
    <property type="project" value="InterPro"/>
</dbReference>
<dbReference type="CDD" id="cd00371">
    <property type="entry name" value="HMA"/>
    <property type="match status" value="1"/>
</dbReference>
<dbReference type="InterPro" id="IPR006121">
    <property type="entry name" value="HMA_dom"/>
</dbReference>
<accession>A0A0P1GJ45</accession>
<feature type="domain" description="HMA" evidence="1">
    <location>
        <begin position="1"/>
        <end position="64"/>
    </location>
</feature>
<dbReference type="InterPro" id="IPR036163">
    <property type="entry name" value="HMA_dom_sf"/>
</dbReference>